<organism evidence="3 4">
    <name type="scientific">Orbilia ellipsospora</name>
    <dbReference type="NCBI Taxonomy" id="2528407"/>
    <lineage>
        <taxon>Eukaryota</taxon>
        <taxon>Fungi</taxon>
        <taxon>Dikarya</taxon>
        <taxon>Ascomycota</taxon>
        <taxon>Pezizomycotina</taxon>
        <taxon>Orbiliomycetes</taxon>
        <taxon>Orbiliales</taxon>
        <taxon>Orbiliaceae</taxon>
        <taxon>Orbilia</taxon>
    </lineage>
</organism>
<keyword evidence="4" id="KW-1185">Reference proteome</keyword>
<gene>
    <name evidence="3" type="ORF">TWF694_009518</name>
</gene>
<evidence type="ECO:0000313" key="3">
    <source>
        <dbReference type="EMBL" id="KAK6539283.1"/>
    </source>
</evidence>
<dbReference type="EMBL" id="JAVHJO010000006">
    <property type="protein sequence ID" value="KAK6539283.1"/>
    <property type="molecule type" value="Genomic_DNA"/>
</dbReference>
<dbReference type="Pfam" id="PF12937">
    <property type="entry name" value="F-box-like"/>
    <property type="match status" value="1"/>
</dbReference>
<evidence type="ECO:0000313" key="4">
    <source>
        <dbReference type="Proteomes" id="UP001365542"/>
    </source>
</evidence>
<accession>A0AAV9XHH0</accession>
<comment type="caution">
    <text evidence="3">The sequence shown here is derived from an EMBL/GenBank/DDBJ whole genome shotgun (WGS) entry which is preliminary data.</text>
</comment>
<dbReference type="InterPro" id="IPR036047">
    <property type="entry name" value="F-box-like_dom_sf"/>
</dbReference>
<feature type="domain" description="F-box" evidence="2">
    <location>
        <begin position="1"/>
        <end position="51"/>
    </location>
</feature>
<name>A0AAV9XHH0_9PEZI</name>
<dbReference type="InterPro" id="IPR001810">
    <property type="entry name" value="F-box_dom"/>
</dbReference>
<dbReference type="Proteomes" id="UP001365542">
    <property type="component" value="Unassembled WGS sequence"/>
</dbReference>
<proteinExistence type="predicted"/>
<dbReference type="PROSITE" id="PS50181">
    <property type="entry name" value="FBOX"/>
    <property type="match status" value="1"/>
</dbReference>
<sequence>MPLLSLPNELLLQVLSHVRDRKTLISLASTCRSLQRLSEAFLYSSVVFTQRAEVQKLIDATKLDPQRLRYVRNYELRFSVGEHEGGTDELLDITTMTSLRRFATESPLCQPWSDRDFLKQWRNDMTYYLETFKKASLLEEGLSPRPLGQLRSLTMHWTGWREDYHQRFWLETEVCPIFLMPTLESLDISCGVIMRQDGRIPKPQTLVYDSDASDDGHVLPRLVAKTTVDEPASTIPIIDIEKFKHTTNLKSLTLTETVISVAALAAILSFPKALERLTILEPARGSMNIQYPVTLGFALNDMDAFNAAIAQQSKSLRSLYVSRRRFLISLQPTLKLDLSDFRVLSSLRLHPAQTHGRQQDSHWELADPPPPALDNLHMQGLQLHTITSGGASQVMSRMRVYQLVRNAASRGVQFTLDCSTAQNETGYGTWNMPVRDRVGCLEQAFFGGDPPALPKTKPNGTDNATTSGEGGEDATFSGSSIIEPRSFPRLRVMTSKYVNFIPPFLHTELIPPNTVRYDAWCADRFLASPYLVENGQLEAEAEDKELVDEMMLAAFAS</sequence>
<dbReference type="SUPFAM" id="SSF81383">
    <property type="entry name" value="F-box domain"/>
    <property type="match status" value="1"/>
</dbReference>
<dbReference type="AlphaFoldDB" id="A0AAV9XHH0"/>
<feature type="region of interest" description="Disordered" evidence="1">
    <location>
        <begin position="449"/>
        <end position="478"/>
    </location>
</feature>
<protein>
    <recommendedName>
        <fullName evidence="2">F-box domain-containing protein</fullName>
    </recommendedName>
</protein>
<reference evidence="3 4" key="1">
    <citation type="submission" date="2019-10" db="EMBL/GenBank/DDBJ databases">
        <authorList>
            <person name="Palmer J.M."/>
        </authorList>
    </citation>
    <scope>NUCLEOTIDE SEQUENCE [LARGE SCALE GENOMIC DNA]</scope>
    <source>
        <strain evidence="3 4">TWF694</strain>
    </source>
</reference>
<evidence type="ECO:0000259" key="2">
    <source>
        <dbReference type="PROSITE" id="PS50181"/>
    </source>
</evidence>
<feature type="compositionally biased region" description="Polar residues" evidence="1">
    <location>
        <begin position="458"/>
        <end position="467"/>
    </location>
</feature>
<evidence type="ECO:0000256" key="1">
    <source>
        <dbReference type="SAM" id="MobiDB-lite"/>
    </source>
</evidence>